<dbReference type="PANTHER" id="PTHR43725:SF53">
    <property type="entry name" value="UDP-ARABINOSE 4-EPIMERASE 1"/>
    <property type="match status" value="1"/>
</dbReference>
<dbReference type="GO" id="GO:0033499">
    <property type="term" value="P:galactose catabolic process via UDP-galactose, Leloir pathway"/>
    <property type="evidence" value="ECO:0007669"/>
    <property type="project" value="TreeGrafter"/>
</dbReference>
<evidence type="ECO:0000256" key="7">
    <source>
        <dbReference type="ARBA" id="ARBA00023027"/>
    </source>
</evidence>
<comment type="similarity">
    <text evidence="4 10">Belongs to the NAD(P)-dependent epimerase/dehydratase family.</text>
</comment>
<evidence type="ECO:0000256" key="9">
    <source>
        <dbReference type="ARBA" id="ARBA00023277"/>
    </source>
</evidence>
<protein>
    <recommendedName>
        <fullName evidence="6 10">UDP-glucose 4-epimerase</fullName>
        <ecNumber evidence="5 10">5.1.3.2</ecNumber>
    </recommendedName>
</protein>
<dbReference type="InterPro" id="IPR005886">
    <property type="entry name" value="UDP_G4E"/>
</dbReference>
<dbReference type="STRING" id="474950.SAMN05421771_1965"/>
<comment type="pathway">
    <text evidence="3 10">Carbohydrate metabolism; galactose metabolism.</text>
</comment>
<dbReference type="Proteomes" id="UP000199024">
    <property type="component" value="Unassembled WGS sequence"/>
</dbReference>
<evidence type="ECO:0000313" key="12">
    <source>
        <dbReference type="EMBL" id="SFS11438.1"/>
    </source>
</evidence>
<evidence type="ECO:0000256" key="4">
    <source>
        <dbReference type="ARBA" id="ARBA00007637"/>
    </source>
</evidence>
<comment type="cofactor">
    <cofactor evidence="2 10">
        <name>NAD(+)</name>
        <dbReference type="ChEBI" id="CHEBI:57540"/>
    </cofactor>
</comment>
<proteinExistence type="inferred from homology"/>
<dbReference type="CDD" id="cd05247">
    <property type="entry name" value="UDP_G4E_1_SDR_e"/>
    <property type="match status" value="1"/>
</dbReference>
<dbReference type="Gene3D" id="3.90.25.10">
    <property type="entry name" value="UDP-galactose 4-epimerase, domain 1"/>
    <property type="match status" value="1"/>
</dbReference>
<feature type="domain" description="NAD-dependent epimerase/dehydratase" evidence="11">
    <location>
        <begin position="3"/>
        <end position="249"/>
    </location>
</feature>
<evidence type="ECO:0000256" key="6">
    <source>
        <dbReference type="ARBA" id="ARBA00018569"/>
    </source>
</evidence>
<comment type="subunit">
    <text evidence="10">Homodimer.</text>
</comment>
<dbReference type="Gene3D" id="3.40.50.720">
    <property type="entry name" value="NAD(P)-binding Rossmann-like Domain"/>
    <property type="match status" value="1"/>
</dbReference>
<keyword evidence="8 10" id="KW-0413">Isomerase</keyword>
<gene>
    <name evidence="12" type="ORF">SAMN05421771_1965</name>
</gene>
<evidence type="ECO:0000256" key="2">
    <source>
        <dbReference type="ARBA" id="ARBA00001911"/>
    </source>
</evidence>
<dbReference type="EC" id="5.1.3.2" evidence="5 10"/>
<evidence type="ECO:0000256" key="10">
    <source>
        <dbReference type="RuleBase" id="RU366046"/>
    </source>
</evidence>
<evidence type="ECO:0000256" key="1">
    <source>
        <dbReference type="ARBA" id="ARBA00000083"/>
    </source>
</evidence>
<dbReference type="PANTHER" id="PTHR43725">
    <property type="entry name" value="UDP-GLUCOSE 4-EPIMERASE"/>
    <property type="match status" value="1"/>
</dbReference>
<evidence type="ECO:0000256" key="3">
    <source>
        <dbReference type="ARBA" id="ARBA00004947"/>
    </source>
</evidence>
<evidence type="ECO:0000259" key="11">
    <source>
        <dbReference type="Pfam" id="PF01370"/>
    </source>
</evidence>
<dbReference type="AlphaFoldDB" id="A0A1I6M752"/>
<dbReference type="EMBL" id="FOZL01000001">
    <property type="protein sequence ID" value="SFS11438.1"/>
    <property type="molecule type" value="Genomic_DNA"/>
</dbReference>
<keyword evidence="13" id="KW-1185">Reference proteome</keyword>
<evidence type="ECO:0000256" key="5">
    <source>
        <dbReference type="ARBA" id="ARBA00013189"/>
    </source>
</evidence>
<name>A0A1I6M752_9BACT</name>
<sequence length="325" mass="34776">MRVLVTGGSGYIGSHAVRDLAAAGHEVVILDNLSTGNPALAKGFRLVQGDIADRELLKSLLADVDAVMHFAASAYVGESVSNPRKYFHNNVESALLLMDSVLESSVRQFVFSSTCATYGIPDKLPITETSHQKPINPYGVTKLFFEDVLSAYSVAHGLRYVALRYFNAAGAHPNGEIGEIHHPETHLIPLTLKAALGTAPPLTVFGKDLDTPDGTCIRDFIHVSDLATAHTAAVAYLENGGASTAINLGTGKGTSIAELLAIVEEVSGKPVPHVYAAPRAGDPPALYSDPSKAKEVLGWKSKYDIRDIIETAYQWELKLPSFLAQ</sequence>
<dbReference type="OrthoDB" id="9811743at2"/>
<organism evidence="12 13">
    <name type="scientific">Granulicella pectinivorans</name>
    <dbReference type="NCBI Taxonomy" id="474950"/>
    <lineage>
        <taxon>Bacteria</taxon>
        <taxon>Pseudomonadati</taxon>
        <taxon>Acidobacteriota</taxon>
        <taxon>Terriglobia</taxon>
        <taxon>Terriglobales</taxon>
        <taxon>Acidobacteriaceae</taxon>
        <taxon>Granulicella</taxon>
    </lineage>
</organism>
<reference evidence="12 13" key="1">
    <citation type="submission" date="2016-10" db="EMBL/GenBank/DDBJ databases">
        <authorList>
            <person name="de Groot N.N."/>
        </authorList>
    </citation>
    <scope>NUCLEOTIDE SEQUENCE [LARGE SCALE GENOMIC DNA]</scope>
    <source>
        <strain evidence="12 13">DSM 21001</strain>
    </source>
</reference>
<dbReference type="InterPro" id="IPR036291">
    <property type="entry name" value="NAD(P)-bd_dom_sf"/>
</dbReference>
<dbReference type="GO" id="GO:0003978">
    <property type="term" value="F:UDP-glucose 4-epimerase activity"/>
    <property type="evidence" value="ECO:0007669"/>
    <property type="project" value="UniProtKB-UniRule"/>
</dbReference>
<dbReference type="NCBIfam" id="TIGR01179">
    <property type="entry name" value="galE"/>
    <property type="match status" value="1"/>
</dbReference>
<dbReference type="InterPro" id="IPR001509">
    <property type="entry name" value="Epimerase_deHydtase"/>
</dbReference>
<evidence type="ECO:0000256" key="8">
    <source>
        <dbReference type="ARBA" id="ARBA00023235"/>
    </source>
</evidence>
<accession>A0A1I6M752</accession>
<comment type="catalytic activity">
    <reaction evidence="1 10">
        <text>UDP-alpha-D-glucose = UDP-alpha-D-galactose</text>
        <dbReference type="Rhea" id="RHEA:22168"/>
        <dbReference type="ChEBI" id="CHEBI:58885"/>
        <dbReference type="ChEBI" id="CHEBI:66914"/>
        <dbReference type="EC" id="5.1.3.2"/>
    </reaction>
</comment>
<keyword evidence="9 10" id="KW-0119">Carbohydrate metabolism</keyword>
<dbReference type="UniPathway" id="UPA00214"/>
<keyword evidence="7 10" id="KW-0520">NAD</keyword>
<evidence type="ECO:0000313" key="13">
    <source>
        <dbReference type="Proteomes" id="UP000199024"/>
    </source>
</evidence>
<dbReference type="Pfam" id="PF01370">
    <property type="entry name" value="Epimerase"/>
    <property type="match status" value="1"/>
</dbReference>
<dbReference type="SUPFAM" id="SSF51735">
    <property type="entry name" value="NAD(P)-binding Rossmann-fold domains"/>
    <property type="match status" value="1"/>
</dbReference>
<dbReference type="RefSeq" id="WP_089838841.1">
    <property type="nucleotide sequence ID" value="NZ_FOZL01000001.1"/>
</dbReference>